<protein>
    <submittedName>
        <fullName evidence="4">Flavin reductase</fullName>
    </submittedName>
</protein>
<dbReference type="Gene3D" id="2.30.110.10">
    <property type="entry name" value="Electron Transport, Fmn-binding Protein, Chain A"/>
    <property type="match status" value="1"/>
</dbReference>
<accession>A0A8J3YS17</accession>
<dbReference type="Proteomes" id="UP000619260">
    <property type="component" value="Unassembled WGS sequence"/>
</dbReference>
<dbReference type="SMART" id="SM00903">
    <property type="entry name" value="Flavin_Reduct"/>
    <property type="match status" value="1"/>
</dbReference>
<dbReference type="RefSeq" id="WP_203902920.1">
    <property type="nucleotide sequence ID" value="NZ_BOPF01000028.1"/>
</dbReference>
<keyword evidence="2" id="KW-0560">Oxidoreductase</keyword>
<name>A0A8J3YS17_9ACTN</name>
<dbReference type="EMBL" id="BOPF01000028">
    <property type="protein sequence ID" value="GIJ49447.1"/>
    <property type="molecule type" value="Genomic_DNA"/>
</dbReference>
<reference evidence="4" key="1">
    <citation type="submission" date="2021-01" db="EMBL/GenBank/DDBJ databases">
        <title>Whole genome shotgun sequence of Virgisporangium aliadipatigenens NBRC 105644.</title>
        <authorList>
            <person name="Komaki H."/>
            <person name="Tamura T."/>
        </authorList>
    </citation>
    <scope>NUCLEOTIDE SEQUENCE</scope>
    <source>
        <strain evidence="4">NBRC 105644</strain>
    </source>
</reference>
<evidence type="ECO:0000256" key="1">
    <source>
        <dbReference type="ARBA" id="ARBA00008898"/>
    </source>
</evidence>
<evidence type="ECO:0000313" key="4">
    <source>
        <dbReference type="EMBL" id="GIJ49447.1"/>
    </source>
</evidence>
<dbReference type="Pfam" id="PF01613">
    <property type="entry name" value="Flavin_Reduct"/>
    <property type="match status" value="1"/>
</dbReference>
<evidence type="ECO:0000259" key="3">
    <source>
        <dbReference type="SMART" id="SM00903"/>
    </source>
</evidence>
<comment type="caution">
    <text evidence="4">The sequence shown here is derived from an EMBL/GenBank/DDBJ whole genome shotgun (WGS) entry which is preliminary data.</text>
</comment>
<dbReference type="InterPro" id="IPR050268">
    <property type="entry name" value="NADH-dep_flavin_reductase"/>
</dbReference>
<keyword evidence="5" id="KW-1185">Reference proteome</keyword>
<feature type="domain" description="Flavin reductase like" evidence="3">
    <location>
        <begin position="12"/>
        <end position="151"/>
    </location>
</feature>
<dbReference type="PANTHER" id="PTHR30466">
    <property type="entry name" value="FLAVIN REDUCTASE"/>
    <property type="match status" value="1"/>
</dbReference>
<dbReference type="GO" id="GO:0042602">
    <property type="term" value="F:riboflavin reductase (NADPH) activity"/>
    <property type="evidence" value="ECO:0007669"/>
    <property type="project" value="TreeGrafter"/>
</dbReference>
<proteinExistence type="inferred from homology"/>
<comment type="similarity">
    <text evidence="1">Belongs to the non-flavoprotein flavin reductase family.</text>
</comment>
<dbReference type="GO" id="GO:0010181">
    <property type="term" value="F:FMN binding"/>
    <property type="evidence" value="ECO:0007669"/>
    <property type="project" value="InterPro"/>
</dbReference>
<gene>
    <name evidence="4" type="ORF">Val02_63330</name>
</gene>
<evidence type="ECO:0000256" key="2">
    <source>
        <dbReference type="ARBA" id="ARBA00023002"/>
    </source>
</evidence>
<dbReference type="InterPro" id="IPR012349">
    <property type="entry name" value="Split_barrel_FMN-bd"/>
</dbReference>
<dbReference type="AlphaFoldDB" id="A0A8J3YS17"/>
<dbReference type="PANTHER" id="PTHR30466:SF11">
    <property type="entry name" value="FLAVIN-DEPENDENT MONOOXYGENASE, REDUCTASE SUBUNIT HSAB"/>
    <property type="match status" value="1"/>
</dbReference>
<organism evidence="4 5">
    <name type="scientific">Virgisporangium aliadipatigenens</name>
    <dbReference type="NCBI Taxonomy" id="741659"/>
    <lineage>
        <taxon>Bacteria</taxon>
        <taxon>Bacillati</taxon>
        <taxon>Actinomycetota</taxon>
        <taxon>Actinomycetes</taxon>
        <taxon>Micromonosporales</taxon>
        <taxon>Micromonosporaceae</taxon>
        <taxon>Virgisporangium</taxon>
    </lineage>
</organism>
<evidence type="ECO:0000313" key="5">
    <source>
        <dbReference type="Proteomes" id="UP000619260"/>
    </source>
</evidence>
<sequence>MSVDPQVFRAVMGSVATPVTIVTAAGPHGATVSSFASLSLRPPMVLLALDLSSHLLEAAKRSRRFGVNILAAGQGDLALRFARKGDDKFAGTHWFTDDGLPRFPATAGWLACELTSVLPGGDHEVLFGTVVGAAEEPSRPPLTYHRRTFGTHTPRPELGPLADRFPHAAGGLDDLPGRAVPDVYDWGD</sequence>
<dbReference type="InterPro" id="IPR002563">
    <property type="entry name" value="Flavin_Rdtase-like_dom"/>
</dbReference>
<dbReference type="SUPFAM" id="SSF50475">
    <property type="entry name" value="FMN-binding split barrel"/>
    <property type="match status" value="1"/>
</dbReference>